<comment type="caution">
    <text evidence="8">The sequence shown here is derived from an EMBL/GenBank/DDBJ whole genome shotgun (WGS) entry which is preliminary data.</text>
</comment>
<keyword evidence="3" id="KW-0677">Repeat</keyword>
<dbReference type="EMBL" id="JABWAD010000068">
    <property type="protein sequence ID" value="KAF6060617.1"/>
    <property type="molecule type" value="Genomic_DNA"/>
</dbReference>
<dbReference type="AlphaFoldDB" id="A0A8H6BU03"/>
<dbReference type="PANTHER" id="PTHR47447">
    <property type="entry name" value="OS03G0856100 PROTEIN"/>
    <property type="match status" value="1"/>
</dbReference>
<reference evidence="8 9" key="1">
    <citation type="submission" date="2020-03" db="EMBL/GenBank/DDBJ databases">
        <title>FDA dAtabase for Regulatory Grade micrObial Sequences (FDA-ARGOS): Supporting development and validation of Infectious Disease Dx tests.</title>
        <authorList>
            <person name="Campos J."/>
            <person name="Goldberg B."/>
            <person name="Tallon L."/>
            <person name="Sadzewicz L."/>
            <person name="Vavikolanu K."/>
            <person name="Mehta A."/>
            <person name="Aluvathingal J."/>
            <person name="Nadendla S."/>
            <person name="Nandy P."/>
            <person name="Geyer C."/>
            <person name="Yan Y."/>
            <person name="Sichtig H."/>
        </authorList>
    </citation>
    <scope>NUCLEOTIDE SEQUENCE [LARGE SCALE GENOMIC DNA]</scope>
    <source>
        <strain evidence="8 9">FDAARGOS_656</strain>
    </source>
</reference>
<dbReference type="InterPro" id="IPR002885">
    <property type="entry name" value="PPR_rpt"/>
</dbReference>
<keyword evidence="4" id="KW-0508">mRNA splicing</keyword>
<evidence type="ECO:0000256" key="5">
    <source>
        <dbReference type="ARBA" id="ARBA00044493"/>
    </source>
</evidence>
<keyword evidence="4" id="KW-0507">mRNA processing</keyword>
<dbReference type="Gene3D" id="1.25.40.10">
    <property type="entry name" value="Tetratricopeptide repeat domain"/>
    <property type="match status" value="2"/>
</dbReference>
<evidence type="ECO:0000256" key="1">
    <source>
        <dbReference type="ARBA" id="ARBA00004173"/>
    </source>
</evidence>
<proteinExistence type="inferred from homology"/>
<evidence type="ECO:0000256" key="7">
    <source>
        <dbReference type="ARBA" id="ARBA00044527"/>
    </source>
</evidence>
<sequence>MFVKNKIAHSMHFIQLAANALKQNSEAYDEVLQYWFKSFEYTKSHDFLYVNNFNGIKTKIEYQPYDFTNLAIMLMFNHVLLKKSLLAKNFRSVGYHDGKKFREYCNLLETDSQERFNPNGASSIKKIENTPDKKQLDKFYQNVVDICNKRNIKVDEKVIVALMQRYFQFDEYNEVFSLFETIMNSGVKPSIDAWNIVIKAMTNPSRIASFGGKAKQQELVQNFERTLQTIVSSGVQFNGETVGAIVSGYANFGQFDKAQEYIDKYAKGVKDNGAVISLCNDGILRGLVYNGKIEEAESKLKQFMETHTQYKPHTHVMNDFLNYYAKKKNYKAINGITNFMRKHNIAENVSIKTTMINAYLRVCMPLVRLQIFPAF</sequence>
<dbReference type="Pfam" id="PF13812">
    <property type="entry name" value="PPR_3"/>
    <property type="match status" value="1"/>
</dbReference>
<dbReference type="PANTHER" id="PTHR47447:SF17">
    <property type="entry name" value="OS12G0638900 PROTEIN"/>
    <property type="match status" value="1"/>
</dbReference>
<comment type="similarity">
    <text evidence="2">Belongs to the CCM1 family.</text>
</comment>
<evidence type="ECO:0000256" key="3">
    <source>
        <dbReference type="ARBA" id="ARBA00022737"/>
    </source>
</evidence>
<gene>
    <name evidence="8" type="ORF">FOB64_006809</name>
</gene>
<comment type="subcellular location">
    <subcellularLocation>
        <location evidence="1">Mitochondrion</location>
    </subcellularLocation>
</comment>
<dbReference type="InterPro" id="IPR011990">
    <property type="entry name" value="TPR-like_helical_dom_sf"/>
</dbReference>
<dbReference type="Proteomes" id="UP000536275">
    <property type="component" value="Unassembled WGS sequence"/>
</dbReference>
<protein>
    <recommendedName>
        <fullName evidence="7">Mitochondrial 15S rRNA processing factor CCM1</fullName>
    </recommendedName>
</protein>
<dbReference type="Pfam" id="PF01535">
    <property type="entry name" value="PPR"/>
    <property type="match status" value="1"/>
</dbReference>
<organism evidence="8 9">
    <name type="scientific">Candida albicans</name>
    <name type="common">Yeast</name>
    <dbReference type="NCBI Taxonomy" id="5476"/>
    <lineage>
        <taxon>Eukaryota</taxon>
        <taxon>Fungi</taxon>
        <taxon>Dikarya</taxon>
        <taxon>Ascomycota</taxon>
        <taxon>Saccharomycotina</taxon>
        <taxon>Pichiomycetes</taxon>
        <taxon>Debaryomycetaceae</taxon>
        <taxon>Candida/Lodderomyces clade</taxon>
        <taxon>Candida</taxon>
    </lineage>
</organism>
<dbReference type="FunFam" id="1.25.40.10:FF:002925">
    <property type="entry name" value="Uncharacterized protein"/>
    <property type="match status" value="1"/>
</dbReference>
<evidence type="ECO:0000256" key="4">
    <source>
        <dbReference type="ARBA" id="ARBA00023187"/>
    </source>
</evidence>
<evidence type="ECO:0000313" key="9">
    <source>
        <dbReference type="Proteomes" id="UP000536275"/>
    </source>
</evidence>
<accession>A0A8H6BU03</accession>
<name>A0A8H6BU03_CANAX</name>
<comment type="function">
    <text evidence="5">Regulates mitochondrial small subunit maturation by controlling 15S rRNA 5'-end processing. Localizes to the 5' precursor of the 15S rRNA in a position that is subsequently occupied by mS47 in the mature yeast mtSSU. Uses structure and sequence-specific RNA recognition, binding to a single-stranded region of the precursor and specifically recognizing bases -6 to -1. The exchange of Ccm1 for mS47 is coupled to the irreversible removal of precursor rRNA that is accompanied by conformational changes of the mitoribosomal proteins uS5m and mS26. These conformational changes signal completion of 5'-end rRNA processing through protection of the mature 5'-end of the 15S rRNA and stabilization of mS47. The removal of the 5' precursor together with the dissociation of Ccm1 may be catalyzed by the 5'-3' exoribonuclease Pet127. Involved in the specific removal of group I introns in mitochondrial encoded transcripts.</text>
</comment>
<evidence type="ECO:0000313" key="8">
    <source>
        <dbReference type="EMBL" id="KAF6060617.1"/>
    </source>
</evidence>
<dbReference type="GO" id="GO:0005739">
    <property type="term" value="C:mitochondrion"/>
    <property type="evidence" value="ECO:0007669"/>
    <property type="project" value="UniProtKB-SubCell"/>
</dbReference>
<evidence type="ECO:0000256" key="6">
    <source>
        <dbReference type="ARBA" id="ARBA00044511"/>
    </source>
</evidence>
<dbReference type="GO" id="GO:0008380">
    <property type="term" value="P:RNA splicing"/>
    <property type="evidence" value="ECO:0007669"/>
    <property type="project" value="UniProtKB-KW"/>
</dbReference>
<evidence type="ECO:0000256" key="2">
    <source>
        <dbReference type="ARBA" id="ARBA00006192"/>
    </source>
</evidence>
<comment type="subunit">
    <text evidence="6">Binds to mitochondrial small subunit 15S rRNA.</text>
</comment>